<dbReference type="Proteomes" id="UP000006620">
    <property type="component" value="Chromosome"/>
</dbReference>
<evidence type="ECO:0000256" key="6">
    <source>
        <dbReference type="ARBA" id="ARBA00023136"/>
    </source>
</evidence>
<name>F8F6Q1_PAEMK</name>
<protein>
    <submittedName>
        <fullName evidence="10">Putative efflux transporter</fullName>
    </submittedName>
</protein>
<reference evidence="11" key="1">
    <citation type="submission" date="2011-06" db="EMBL/GenBank/DDBJ databases">
        <title>Complete genome sequence of Paenibacillus mucilaginosus KNP414.</title>
        <authorList>
            <person name="Wang J."/>
            <person name="Hu S."/>
            <person name="Hu X."/>
            <person name="Zhang B."/>
            <person name="Dong D."/>
            <person name="Zhang S."/>
            <person name="Zhao K."/>
            <person name="Wu D."/>
        </authorList>
    </citation>
    <scope>NUCLEOTIDE SEQUENCE [LARGE SCALE GENOMIC DNA]</scope>
    <source>
        <strain evidence="11">KNP414</strain>
    </source>
</reference>
<evidence type="ECO:0000256" key="5">
    <source>
        <dbReference type="ARBA" id="ARBA00022989"/>
    </source>
</evidence>
<evidence type="ECO:0000256" key="2">
    <source>
        <dbReference type="ARBA" id="ARBA00007362"/>
    </source>
</evidence>
<dbReference type="PANTHER" id="PTHR42920">
    <property type="entry name" value="OS03G0707200 PROTEIN-RELATED"/>
    <property type="match status" value="1"/>
</dbReference>
<keyword evidence="3" id="KW-1003">Cell membrane</keyword>
<keyword evidence="4 8" id="KW-0812">Transmembrane</keyword>
<feature type="transmembrane region" description="Helical" evidence="8">
    <location>
        <begin position="125"/>
        <end position="146"/>
    </location>
</feature>
<feature type="transmembrane region" description="Helical" evidence="8">
    <location>
        <begin position="253"/>
        <end position="272"/>
    </location>
</feature>
<dbReference type="PANTHER" id="PTHR42920:SF15">
    <property type="entry name" value="MEMBRANE PROTEIN"/>
    <property type="match status" value="1"/>
</dbReference>
<keyword evidence="5 8" id="KW-1133">Transmembrane helix</keyword>
<evidence type="ECO:0000313" key="11">
    <source>
        <dbReference type="Proteomes" id="UP000006620"/>
    </source>
</evidence>
<feature type="transmembrane region" description="Helical" evidence="8">
    <location>
        <begin position="99"/>
        <end position="118"/>
    </location>
</feature>
<dbReference type="GO" id="GO:0005886">
    <property type="term" value="C:plasma membrane"/>
    <property type="evidence" value="ECO:0007669"/>
    <property type="project" value="UniProtKB-SubCell"/>
</dbReference>
<reference evidence="10 11" key="2">
    <citation type="journal article" date="2013" name="Genome Announc.">
        <title>Genome Sequence of Growth-Improving Paenibacillus mucilaginosus Strain KNP414.</title>
        <authorList>
            <person name="Lu J.J."/>
            <person name="Wang J.F."/>
            <person name="Hu X.F."/>
        </authorList>
    </citation>
    <scope>NUCLEOTIDE SEQUENCE [LARGE SCALE GENOMIC DNA]</scope>
    <source>
        <strain evidence="10 11">KNP414</strain>
    </source>
</reference>
<dbReference type="KEGG" id="pms:KNP414_05043"/>
<evidence type="ECO:0000256" key="3">
    <source>
        <dbReference type="ARBA" id="ARBA00022475"/>
    </source>
</evidence>
<dbReference type="InterPro" id="IPR037185">
    <property type="entry name" value="EmrE-like"/>
</dbReference>
<evidence type="ECO:0000256" key="7">
    <source>
        <dbReference type="SAM" id="MobiDB-lite"/>
    </source>
</evidence>
<evidence type="ECO:0000256" key="1">
    <source>
        <dbReference type="ARBA" id="ARBA00004651"/>
    </source>
</evidence>
<dbReference type="Pfam" id="PF00892">
    <property type="entry name" value="EamA"/>
    <property type="match status" value="2"/>
</dbReference>
<feature type="transmembrane region" description="Helical" evidence="8">
    <location>
        <begin position="223"/>
        <end position="241"/>
    </location>
</feature>
<dbReference type="SUPFAM" id="SSF103481">
    <property type="entry name" value="Multidrug resistance efflux transporter EmrE"/>
    <property type="match status" value="2"/>
</dbReference>
<accession>F8F6Q1</accession>
<dbReference type="RefSeq" id="WP_013918720.1">
    <property type="nucleotide sequence ID" value="NC_015690.1"/>
</dbReference>
<dbReference type="InterPro" id="IPR051258">
    <property type="entry name" value="Diverse_Substrate_Transporter"/>
</dbReference>
<dbReference type="Gene3D" id="1.10.3730.20">
    <property type="match status" value="1"/>
</dbReference>
<proteinExistence type="inferred from homology"/>
<dbReference type="EMBL" id="CP002869">
    <property type="protein sequence ID" value="AEI43567.1"/>
    <property type="molecule type" value="Genomic_DNA"/>
</dbReference>
<feature type="region of interest" description="Disordered" evidence="7">
    <location>
        <begin position="302"/>
        <end position="321"/>
    </location>
</feature>
<feature type="transmembrane region" description="Helical" evidence="8">
    <location>
        <begin position="68"/>
        <end position="87"/>
    </location>
</feature>
<organism evidence="10 11">
    <name type="scientific">Paenibacillus mucilaginosus (strain KNP414)</name>
    <dbReference type="NCBI Taxonomy" id="1036673"/>
    <lineage>
        <taxon>Bacteria</taxon>
        <taxon>Bacillati</taxon>
        <taxon>Bacillota</taxon>
        <taxon>Bacilli</taxon>
        <taxon>Bacillales</taxon>
        <taxon>Paenibacillaceae</taxon>
        <taxon>Paenibacillus</taxon>
    </lineage>
</organism>
<dbReference type="HOGENOM" id="CLU_033863_4_3_9"/>
<feature type="domain" description="EamA" evidence="9">
    <location>
        <begin position="14"/>
        <end position="140"/>
    </location>
</feature>
<dbReference type="InterPro" id="IPR000620">
    <property type="entry name" value="EamA_dom"/>
</dbReference>
<evidence type="ECO:0000256" key="8">
    <source>
        <dbReference type="SAM" id="Phobius"/>
    </source>
</evidence>
<gene>
    <name evidence="10" type="ordered locus">KNP414_05043</name>
</gene>
<evidence type="ECO:0000259" key="9">
    <source>
        <dbReference type="Pfam" id="PF00892"/>
    </source>
</evidence>
<feature type="transmembrane region" description="Helical" evidence="8">
    <location>
        <begin position="158"/>
        <end position="177"/>
    </location>
</feature>
<evidence type="ECO:0000313" key="10">
    <source>
        <dbReference type="EMBL" id="AEI43567.1"/>
    </source>
</evidence>
<feature type="transmembrane region" description="Helical" evidence="8">
    <location>
        <begin position="184"/>
        <end position="203"/>
    </location>
</feature>
<feature type="transmembrane region" description="Helical" evidence="8">
    <location>
        <begin position="36"/>
        <end position="56"/>
    </location>
</feature>
<evidence type="ECO:0000256" key="4">
    <source>
        <dbReference type="ARBA" id="ARBA00022692"/>
    </source>
</evidence>
<dbReference type="PATRIC" id="fig|1036673.3.peg.4658"/>
<dbReference type="AlphaFoldDB" id="F8F6Q1"/>
<feature type="domain" description="EamA" evidence="9">
    <location>
        <begin position="160"/>
        <end position="291"/>
    </location>
</feature>
<comment type="similarity">
    <text evidence="2">Belongs to the EamA transporter family.</text>
</comment>
<sequence length="321" mass="33445">MKKNQLTAGLELSGAAVLIGSSVVAGKITAMHIPVFFSQTVSLAIALLVLLPLSWRRREELKVLGRKDLLLLLLQAFLGMFLFRVLMLYGLKTASAAEAGILTSFTPAAVALLSIVFLKERMTPRLASGVLFAAAGVACLGAPGWFGSAPSPAAPSSSVGLLLILGAVGGEAALTVIRKLTASSVSPLTGTTCVTFFSFLMFLPFSLAEAARTDLSVLGPQDAALLLYYGVFVTAVAYLLWFSGVSKVSAGTAAVYTGCIPVSTVLLSYALLHEPFSWAHAAGAAFVFLGIRQVSAPSEKRILPASRGRKGRTAAEPAPGK</sequence>
<keyword evidence="6 8" id="KW-0472">Membrane</keyword>
<comment type="subcellular location">
    <subcellularLocation>
        <location evidence="1">Cell membrane</location>
        <topology evidence="1">Multi-pass membrane protein</topology>
    </subcellularLocation>
</comment>